<dbReference type="GO" id="GO:0005886">
    <property type="term" value="C:plasma membrane"/>
    <property type="evidence" value="ECO:0007669"/>
    <property type="project" value="TreeGrafter"/>
</dbReference>
<evidence type="ECO:0008006" key="8">
    <source>
        <dbReference type="Google" id="ProtNLM"/>
    </source>
</evidence>
<dbReference type="AlphaFoldDB" id="A0A8H7WHQ6"/>
<comment type="caution">
    <text evidence="6">The sequence shown here is derived from an EMBL/GenBank/DDBJ whole genome shotgun (WGS) entry which is preliminary data.</text>
</comment>
<feature type="transmembrane region" description="Helical" evidence="5">
    <location>
        <begin position="78"/>
        <end position="107"/>
    </location>
</feature>
<keyword evidence="2 5" id="KW-0812">Transmembrane</keyword>
<feature type="transmembrane region" description="Helical" evidence="5">
    <location>
        <begin position="520"/>
        <end position="544"/>
    </location>
</feature>
<dbReference type="GO" id="GO:0022857">
    <property type="term" value="F:transmembrane transporter activity"/>
    <property type="evidence" value="ECO:0007669"/>
    <property type="project" value="InterPro"/>
</dbReference>
<keyword evidence="7" id="KW-1185">Reference proteome</keyword>
<dbReference type="SUPFAM" id="SSF103473">
    <property type="entry name" value="MFS general substrate transporter"/>
    <property type="match status" value="1"/>
</dbReference>
<keyword evidence="4 5" id="KW-0472">Membrane</keyword>
<evidence type="ECO:0000256" key="2">
    <source>
        <dbReference type="ARBA" id="ARBA00022692"/>
    </source>
</evidence>
<dbReference type="Gene3D" id="1.20.1250.20">
    <property type="entry name" value="MFS general substrate transporter like domains"/>
    <property type="match status" value="1"/>
</dbReference>
<feature type="transmembrane region" description="Helical" evidence="5">
    <location>
        <begin position="489"/>
        <end position="508"/>
    </location>
</feature>
<protein>
    <recommendedName>
        <fullName evidence="8">MFS transporter</fullName>
    </recommendedName>
</protein>
<feature type="transmembrane region" description="Helical" evidence="5">
    <location>
        <begin position="238"/>
        <end position="257"/>
    </location>
</feature>
<evidence type="ECO:0000313" key="6">
    <source>
        <dbReference type="EMBL" id="KAG4425114.1"/>
    </source>
</evidence>
<dbReference type="Pfam" id="PF07690">
    <property type="entry name" value="MFS_1"/>
    <property type="match status" value="1"/>
</dbReference>
<keyword evidence="3 5" id="KW-1133">Transmembrane helix</keyword>
<comment type="subcellular location">
    <subcellularLocation>
        <location evidence="1">Membrane</location>
        <topology evidence="1">Multi-pass membrane protein</topology>
    </subcellularLocation>
</comment>
<proteinExistence type="predicted"/>
<organism evidence="6 7">
    <name type="scientific">Cadophora malorum</name>
    <dbReference type="NCBI Taxonomy" id="108018"/>
    <lineage>
        <taxon>Eukaryota</taxon>
        <taxon>Fungi</taxon>
        <taxon>Dikarya</taxon>
        <taxon>Ascomycota</taxon>
        <taxon>Pezizomycotina</taxon>
        <taxon>Leotiomycetes</taxon>
        <taxon>Helotiales</taxon>
        <taxon>Ploettnerulaceae</taxon>
        <taxon>Cadophora</taxon>
    </lineage>
</organism>
<feature type="transmembrane region" description="Helical" evidence="5">
    <location>
        <begin position="149"/>
        <end position="168"/>
    </location>
</feature>
<dbReference type="EMBL" id="JAFJYH010000013">
    <property type="protein sequence ID" value="KAG4425114.1"/>
    <property type="molecule type" value="Genomic_DNA"/>
</dbReference>
<evidence type="ECO:0000256" key="1">
    <source>
        <dbReference type="ARBA" id="ARBA00004141"/>
    </source>
</evidence>
<feature type="transmembrane region" description="Helical" evidence="5">
    <location>
        <begin position="454"/>
        <end position="482"/>
    </location>
</feature>
<feature type="transmembrane region" description="Helical" evidence="5">
    <location>
        <begin position="119"/>
        <end position="142"/>
    </location>
</feature>
<dbReference type="PANTHER" id="PTHR23502">
    <property type="entry name" value="MAJOR FACILITATOR SUPERFAMILY"/>
    <property type="match status" value="1"/>
</dbReference>
<dbReference type="InterPro" id="IPR011701">
    <property type="entry name" value="MFS"/>
</dbReference>
<name>A0A8H7WHQ6_9HELO</name>
<dbReference type="OrthoDB" id="5215911at2759"/>
<feature type="transmembrane region" description="Helical" evidence="5">
    <location>
        <begin position="341"/>
        <end position="368"/>
    </location>
</feature>
<evidence type="ECO:0000313" key="7">
    <source>
        <dbReference type="Proteomes" id="UP000664132"/>
    </source>
</evidence>
<evidence type="ECO:0000256" key="3">
    <source>
        <dbReference type="ARBA" id="ARBA00022989"/>
    </source>
</evidence>
<sequence>MATRRDPEKFGVDTDVHLASPGKGDNIVHETESSPGRSLFNGTIKLTTTKGRKQKVVLIPQPTVDPRDPLNIAKWQKLLMLGLITFYSITGLCAINSLGALLVFFIPDYTVEGISMQRISGLITYPSLLVGLGNIVSMPLVLSIGRRPVYLASNLVLLIALILCATSKSFEWHFAARCIVAFAAAQSEATVPLIIQDIFFLHQRARAYQVWSSSQTLIQSALVMGSSYMTRDVGWRSWYGLLAAMAGASLILGFVFVPETYYDRPAEAWGAKDSLPSTREDLLDAENNNANLTTKKITEETRRSVDLANYPPRTLSSDLRVFVMKPDWSCVLRTLKQAVQLLAFPHVAWIALMNGVIIGFDISIIITYGPILVAPPYNWPETSVSLTQVGQFPVAFIAIPLLGWFADRSVVWMARRNGGVHEPEFRLLTLVFPLVLCMVLLIVYGLGAQNPFKYHWLAIVFPQDVILLVLFACNTVGLTYLLDAHPQRAGPICVVICVCRGLISFGVSRNTVTYVDNVGFLNLFGIYTGIVGVFAVMGVAVFVWGKKLRIFCARWAN</sequence>
<feature type="transmembrane region" description="Helical" evidence="5">
    <location>
        <begin position="427"/>
        <end position="448"/>
    </location>
</feature>
<dbReference type="Proteomes" id="UP000664132">
    <property type="component" value="Unassembled WGS sequence"/>
</dbReference>
<gene>
    <name evidence="6" type="ORF">IFR04_001681</name>
</gene>
<evidence type="ECO:0000256" key="4">
    <source>
        <dbReference type="ARBA" id="ARBA00023136"/>
    </source>
</evidence>
<reference evidence="6" key="1">
    <citation type="submission" date="2021-02" db="EMBL/GenBank/DDBJ databases">
        <title>Genome sequence Cadophora malorum strain M34.</title>
        <authorList>
            <person name="Stefanovic E."/>
            <person name="Vu D."/>
            <person name="Scully C."/>
            <person name="Dijksterhuis J."/>
            <person name="Roader J."/>
            <person name="Houbraken J."/>
        </authorList>
    </citation>
    <scope>NUCLEOTIDE SEQUENCE</scope>
    <source>
        <strain evidence="6">M34</strain>
    </source>
</reference>
<accession>A0A8H7WHQ6</accession>
<evidence type="ECO:0000256" key="5">
    <source>
        <dbReference type="SAM" id="Phobius"/>
    </source>
</evidence>
<dbReference type="InterPro" id="IPR036259">
    <property type="entry name" value="MFS_trans_sf"/>
</dbReference>
<dbReference type="PANTHER" id="PTHR23502:SF164">
    <property type="entry name" value="MAJOR FACILITATOR SUPERFAMILY (MFS) PROFILE DOMAIN-CONTAINING PROTEIN"/>
    <property type="match status" value="1"/>
</dbReference>
<feature type="transmembrane region" description="Helical" evidence="5">
    <location>
        <begin position="388"/>
        <end position="406"/>
    </location>
</feature>